<evidence type="ECO:0000313" key="1">
    <source>
        <dbReference type="EnsemblPlants" id="Bo12620s010.1"/>
    </source>
</evidence>
<proteinExistence type="predicted"/>
<accession>A0A0D2ZZF7</accession>
<dbReference type="EnsemblPlants" id="Bo12620s010.1">
    <property type="protein sequence ID" value="Bo12620s010.1"/>
    <property type="gene ID" value="Bo12620s010"/>
</dbReference>
<evidence type="ECO:0000313" key="2">
    <source>
        <dbReference type="Proteomes" id="UP000032141"/>
    </source>
</evidence>
<sequence length="54" mass="6741">MLWPFERIRWIHIYHHSPEPNRSTSCKQIQFPLRYKHHKPETVFMLRGSTLDFF</sequence>
<name>A0A0D2ZZF7_BRAOL</name>
<organism evidence="1 2">
    <name type="scientific">Brassica oleracea var. oleracea</name>
    <dbReference type="NCBI Taxonomy" id="109376"/>
    <lineage>
        <taxon>Eukaryota</taxon>
        <taxon>Viridiplantae</taxon>
        <taxon>Streptophyta</taxon>
        <taxon>Embryophyta</taxon>
        <taxon>Tracheophyta</taxon>
        <taxon>Spermatophyta</taxon>
        <taxon>Magnoliopsida</taxon>
        <taxon>eudicotyledons</taxon>
        <taxon>Gunneridae</taxon>
        <taxon>Pentapetalae</taxon>
        <taxon>rosids</taxon>
        <taxon>malvids</taxon>
        <taxon>Brassicales</taxon>
        <taxon>Brassicaceae</taxon>
        <taxon>Brassiceae</taxon>
        <taxon>Brassica</taxon>
    </lineage>
</organism>
<dbReference type="HOGENOM" id="CLU_3053184_0_0_1"/>
<reference evidence="1" key="1">
    <citation type="journal article" date="2014" name="Genome Biol.">
        <title>Transcriptome and methylome profiling reveals relics of genome dominance in the mesopolyploid Brassica oleracea.</title>
        <authorList>
            <person name="Parkin I.A."/>
            <person name="Koh C."/>
            <person name="Tang H."/>
            <person name="Robinson S.J."/>
            <person name="Kagale S."/>
            <person name="Clarke W.E."/>
            <person name="Town C.D."/>
            <person name="Nixon J."/>
            <person name="Krishnakumar V."/>
            <person name="Bidwell S.L."/>
            <person name="Denoeud F."/>
            <person name="Belcram H."/>
            <person name="Links M.G."/>
            <person name="Just J."/>
            <person name="Clarke C."/>
            <person name="Bender T."/>
            <person name="Huebert T."/>
            <person name="Mason A.S."/>
            <person name="Pires J.C."/>
            <person name="Barker G."/>
            <person name="Moore J."/>
            <person name="Walley P.G."/>
            <person name="Manoli S."/>
            <person name="Batley J."/>
            <person name="Edwards D."/>
            <person name="Nelson M.N."/>
            <person name="Wang X."/>
            <person name="Paterson A.H."/>
            <person name="King G."/>
            <person name="Bancroft I."/>
            <person name="Chalhoub B."/>
            <person name="Sharpe A.G."/>
        </authorList>
    </citation>
    <scope>NUCLEOTIDE SEQUENCE [LARGE SCALE GENOMIC DNA]</scope>
    <source>
        <strain evidence="1">cv. TO1000</strain>
    </source>
</reference>
<keyword evidence="2" id="KW-1185">Reference proteome</keyword>
<dbReference type="AlphaFoldDB" id="A0A0D2ZZF7"/>
<dbReference type="Proteomes" id="UP000032141">
    <property type="component" value="Unassembled WGS sequence"/>
</dbReference>
<reference evidence="1" key="2">
    <citation type="submission" date="2015-06" db="UniProtKB">
        <authorList>
            <consortium name="EnsemblPlants"/>
        </authorList>
    </citation>
    <scope>IDENTIFICATION</scope>
</reference>
<protein>
    <submittedName>
        <fullName evidence="1">Uncharacterized protein</fullName>
    </submittedName>
</protein>
<dbReference type="Gramene" id="Bo12620s010.1">
    <property type="protein sequence ID" value="Bo12620s010.1"/>
    <property type="gene ID" value="Bo12620s010"/>
</dbReference>